<keyword evidence="5 6" id="KW-0472">Membrane</keyword>
<keyword evidence="3 6" id="KW-0812">Transmembrane</keyword>
<accession>A0A7T6Z8U5</accession>
<dbReference type="Pfam" id="PF02687">
    <property type="entry name" value="FtsX"/>
    <property type="match status" value="2"/>
</dbReference>
<feature type="transmembrane region" description="Helical" evidence="6">
    <location>
        <begin position="426"/>
        <end position="447"/>
    </location>
</feature>
<name>A0A7T6Z8U5_9BACI</name>
<comment type="subcellular location">
    <subcellularLocation>
        <location evidence="1">Cell membrane</location>
        <topology evidence="1">Multi-pass membrane protein</topology>
    </subcellularLocation>
</comment>
<keyword evidence="4 6" id="KW-1133">Transmembrane helix</keyword>
<feature type="transmembrane region" description="Helical" evidence="6">
    <location>
        <begin position="254"/>
        <end position="277"/>
    </location>
</feature>
<dbReference type="InterPro" id="IPR003838">
    <property type="entry name" value="ABC3_permease_C"/>
</dbReference>
<evidence type="ECO:0000256" key="5">
    <source>
        <dbReference type="ARBA" id="ARBA00023136"/>
    </source>
</evidence>
<feature type="transmembrane region" description="Helical" evidence="6">
    <location>
        <begin position="348"/>
        <end position="372"/>
    </location>
</feature>
<feature type="transmembrane region" description="Helical" evidence="6">
    <location>
        <begin position="649"/>
        <end position="670"/>
    </location>
</feature>
<feature type="transmembrane region" description="Helical" evidence="6">
    <location>
        <begin position="307"/>
        <end position="328"/>
    </location>
</feature>
<gene>
    <name evidence="8" type="ORF">HUG20_03050</name>
</gene>
<evidence type="ECO:0000256" key="2">
    <source>
        <dbReference type="ARBA" id="ARBA00022475"/>
    </source>
</evidence>
<feature type="domain" description="ABC3 transporter permease C-terminal" evidence="7">
    <location>
        <begin position="261"/>
        <end position="372"/>
    </location>
</feature>
<organism evidence="8 9">
    <name type="scientific">Salicibibacter cibi</name>
    <dbReference type="NCBI Taxonomy" id="2743001"/>
    <lineage>
        <taxon>Bacteria</taxon>
        <taxon>Bacillati</taxon>
        <taxon>Bacillota</taxon>
        <taxon>Bacilli</taxon>
        <taxon>Bacillales</taxon>
        <taxon>Bacillaceae</taxon>
        <taxon>Salicibibacter</taxon>
    </lineage>
</organism>
<dbReference type="EMBL" id="CP054706">
    <property type="protein sequence ID" value="QQK78984.1"/>
    <property type="molecule type" value="Genomic_DNA"/>
</dbReference>
<keyword evidence="9" id="KW-1185">Reference proteome</keyword>
<feature type="transmembrane region" description="Helical" evidence="6">
    <location>
        <begin position="702"/>
        <end position="724"/>
    </location>
</feature>
<dbReference type="PANTHER" id="PTHR30287">
    <property type="entry name" value="MEMBRANE COMPONENT OF PREDICTED ABC SUPERFAMILY METABOLITE UPTAKE TRANSPORTER"/>
    <property type="match status" value="1"/>
</dbReference>
<proteinExistence type="predicted"/>
<evidence type="ECO:0000256" key="3">
    <source>
        <dbReference type="ARBA" id="ARBA00022692"/>
    </source>
</evidence>
<dbReference type="PANTHER" id="PTHR30287:SF2">
    <property type="entry name" value="BLL1001 PROTEIN"/>
    <property type="match status" value="1"/>
</dbReference>
<evidence type="ECO:0000256" key="4">
    <source>
        <dbReference type="ARBA" id="ARBA00022989"/>
    </source>
</evidence>
<dbReference type="RefSeq" id="WP_200087951.1">
    <property type="nucleotide sequence ID" value="NZ_CP054706.1"/>
</dbReference>
<dbReference type="GO" id="GO:0005886">
    <property type="term" value="C:plasma membrane"/>
    <property type="evidence" value="ECO:0007669"/>
    <property type="project" value="UniProtKB-SubCell"/>
</dbReference>
<dbReference type="KEGG" id="scib:HUG20_03050"/>
<evidence type="ECO:0000256" key="1">
    <source>
        <dbReference type="ARBA" id="ARBA00004651"/>
    </source>
</evidence>
<feature type="domain" description="ABC3 transporter permease C-terminal" evidence="7">
    <location>
        <begin position="653"/>
        <end position="772"/>
    </location>
</feature>
<evidence type="ECO:0000256" key="6">
    <source>
        <dbReference type="SAM" id="Phobius"/>
    </source>
</evidence>
<dbReference type="InterPro" id="IPR038766">
    <property type="entry name" value="Membrane_comp_ABC_pdt"/>
</dbReference>
<keyword evidence="2" id="KW-1003">Cell membrane</keyword>
<dbReference type="Proteomes" id="UP000595349">
    <property type="component" value="Chromosome"/>
</dbReference>
<evidence type="ECO:0000313" key="9">
    <source>
        <dbReference type="Proteomes" id="UP000595349"/>
    </source>
</evidence>
<feature type="transmembrane region" description="Helical" evidence="6">
    <location>
        <begin position="744"/>
        <end position="767"/>
    </location>
</feature>
<dbReference type="AlphaFoldDB" id="A0A7T6Z8U5"/>
<protein>
    <submittedName>
        <fullName evidence="8">FtsX-like permease family protein</fullName>
    </submittedName>
</protein>
<sequence>MLFKMLRKDIAQKKTITAALFILITLSSLFVASGSNMAMELTHSMNTLFTKSNAPHFVQMHAGELDEAAIDHFASRNSDVKEQQLVEMVNIDGLNLTLGDNPTPETSGIMDHYFVEQNKKFDYLLNLENEIIQVSQGEIAVPVYFMQQYNLNLGDKIRIADSPFDATFTVVDFVRDVQMNPSIIHSKRFVVHNDDLDMLSKNVGEIEYMVEFLLTDLSKLSEFRNAYQTAGMPQQGPNIDYPLFQTLHALTDGVVAAAILFVSVMLTLIAMLCIRFIMLTTLEEDYREIGIMKAVGIEQKDIKKMYLFKYIMLAALASVTGFLISLFLNDLLTANIQLYFGAAEKSMLHYMVPFIAVLVIFLTVLLYCTLILRKLHKLTAVEALRSGYMGEEANASRKSLSLSKSKYVNVPVFLGLKDVFGRFKMYSLLLFVFCVCSFMIIVPVNFLNTVQSPDFVTYMGIERSDIRIDLQQSDDTMEQFNHMLAYIQNDEDVEQFSPLITSQFKVVNSDGAEENITVESGDFSIFPLEYLEGDPPLREQEIALSYLNGQELEKNAGDRLHLIINGQEQEMIVSGIYQDVTNGGRTAKALMPFNPDTVLWYEVSVDVKHPINIREKLDEYAEIFHPAKVTDLQGYLAETFGHTIEQLRLLTVLAIIIAVSIALLMTSLFLKMLIAKDDAQISIMKSIGFSFKDIRTQYVTRTLLVLGVGIIFGTIVANTVGQRVVSLLLSFMGASEISFVIDPIQAYILCPLLLMIVVTIATFMSIVSIKKSSIADLDAE</sequence>
<evidence type="ECO:0000313" key="8">
    <source>
        <dbReference type="EMBL" id="QQK78984.1"/>
    </source>
</evidence>
<evidence type="ECO:0000259" key="7">
    <source>
        <dbReference type="Pfam" id="PF02687"/>
    </source>
</evidence>
<reference evidence="8 9" key="1">
    <citation type="submission" date="2020-06" db="EMBL/GenBank/DDBJ databases">
        <title>Genomic analysis of Salicibibacter sp. NKC21-4.</title>
        <authorList>
            <person name="Oh Y.J."/>
        </authorList>
    </citation>
    <scope>NUCLEOTIDE SEQUENCE [LARGE SCALE GENOMIC DNA]</scope>
    <source>
        <strain evidence="8 9">NKC21-4</strain>
    </source>
</reference>